<evidence type="ECO:0000259" key="1">
    <source>
        <dbReference type="Pfam" id="PF12867"/>
    </source>
</evidence>
<evidence type="ECO:0000313" key="2">
    <source>
        <dbReference type="EMBL" id="HEX69664.1"/>
    </source>
</evidence>
<feature type="domain" description="DinB-like" evidence="1">
    <location>
        <begin position="13"/>
        <end position="145"/>
    </location>
</feature>
<proteinExistence type="predicted"/>
<gene>
    <name evidence="2" type="ORF">ENP13_00240</name>
</gene>
<comment type="caution">
    <text evidence="2">The sequence shown here is derived from an EMBL/GenBank/DDBJ whole genome shotgun (WGS) entry which is preliminary data.</text>
</comment>
<sequence length="151" mass="17464">MLDAYRELIDLLAETPKRLQNLVEGRELPAQRSNEDWGPIEVIAHMVDAERLSRERIVRMLAEDTPYFRAMNQLELARAGDYASRSLHDVLEAFGQERGETLSVLMNLAPKDWGRKAIHETRDEITIEDIIEDLIQHDREHLDQIQHLLGG</sequence>
<dbReference type="SUPFAM" id="SSF109854">
    <property type="entry name" value="DinB/YfiT-like putative metalloenzymes"/>
    <property type="match status" value="1"/>
</dbReference>
<dbReference type="EMBL" id="DSID01000019">
    <property type="protein sequence ID" value="HEX69664.1"/>
    <property type="molecule type" value="Genomic_DNA"/>
</dbReference>
<reference evidence="2" key="1">
    <citation type="journal article" date="2020" name="mSystems">
        <title>Genome- and Community-Level Interaction Insights into Carbon Utilization and Element Cycling Functions of Hydrothermarchaeota in Hydrothermal Sediment.</title>
        <authorList>
            <person name="Zhou Z."/>
            <person name="Liu Y."/>
            <person name="Xu W."/>
            <person name="Pan J."/>
            <person name="Luo Z.H."/>
            <person name="Li M."/>
        </authorList>
    </citation>
    <scope>NUCLEOTIDE SEQUENCE [LARGE SCALE GENOMIC DNA]</scope>
    <source>
        <strain evidence="2">SpSt-192</strain>
    </source>
</reference>
<organism evidence="2">
    <name type="scientific">Thermorudis sp</name>
    <dbReference type="NCBI Taxonomy" id="1969470"/>
    <lineage>
        <taxon>Bacteria</taxon>
        <taxon>Pseudomonadati</taxon>
        <taxon>Thermomicrobiota</taxon>
        <taxon>Thermomicrobia</taxon>
        <taxon>Thermomicrobia incertae sedis</taxon>
        <taxon>Thermorudis</taxon>
    </lineage>
</organism>
<dbReference type="Gene3D" id="1.20.120.450">
    <property type="entry name" value="dinb family like domain"/>
    <property type="match status" value="1"/>
</dbReference>
<dbReference type="AlphaFoldDB" id="A0A7C2WHW5"/>
<protein>
    <submittedName>
        <fullName evidence="2">DinB family protein</fullName>
    </submittedName>
</protein>
<dbReference type="Pfam" id="PF12867">
    <property type="entry name" value="DinB_2"/>
    <property type="match status" value="1"/>
</dbReference>
<name>A0A7C2WHW5_9BACT</name>
<dbReference type="InterPro" id="IPR024775">
    <property type="entry name" value="DinB-like"/>
</dbReference>
<dbReference type="InterPro" id="IPR034660">
    <property type="entry name" value="DinB/YfiT-like"/>
</dbReference>
<accession>A0A7C2WHW5</accession>